<evidence type="ECO:0000313" key="3">
    <source>
        <dbReference type="Proteomes" id="UP000241788"/>
    </source>
</evidence>
<keyword evidence="1" id="KW-0812">Transmembrane</keyword>
<proteinExistence type="predicted"/>
<keyword evidence="1" id="KW-1133">Transmembrane helix</keyword>
<feature type="transmembrane region" description="Helical" evidence="1">
    <location>
        <begin position="31"/>
        <end position="61"/>
    </location>
</feature>
<reference evidence="3" key="1">
    <citation type="submission" date="2017-01" db="EMBL/GenBank/DDBJ databases">
        <authorList>
            <person name="Varghese N."/>
            <person name="Submissions S."/>
        </authorList>
    </citation>
    <scope>NUCLEOTIDE SEQUENCE [LARGE SCALE GENOMIC DNA]</scope>
    <source>
        <strain evidence="3">UM1</strain>
    </source>
</reference>
<dbReference type="AlphaFoldDB" id="A0A1N6UAA8"/>
<organism evidence="2 3">
    <name type="scientific">Solilutibacter tolerans</name>
    <dbReference type="NCBI Taxonomy" id="1604334"/>
    <lineage>
        <taxon>Bacteria</taxon>
        <taxon>Pseudomonadati</taxon>
        <taxon>Pseudomonadota</taxon>
        <taxon>Gammaproteobacteria</taxon>
        <taxon>Lysobacterales</taxon>
        <taxon>Lysobacteraceae</taxon>
        <taxon>Solilutibacter</taxon>
    </lineage>
</organism>
<accession>A0A1N6UAA8</accession>
<evidence type="ECO:0000313" key="2">
    <source>
        <dbReference type="EMBL" id="SIQ62470.1"/>
    </source>
</evidence>
<sequence>MFAQWLHHPHVTRLQARFAARRPRNAFARVLVALVGVALLLILLVLGAVLGVAMLIGATIWRALRQRGRPQATPGRVIEGEYRHARHGVLPHPH</sequence>
<keyword evidence="1" id="KW-0472">Membrane</keyword>
<evidence type="ECO:0000256" key="1">
    <source>
        <dbReference type="SAM" id="Phobius"/>
    </source>
</evidence>
<protein>
    <submittedName>
        <fullName evidence="2">Uncharacterized protein</fullName>
    </submittedName>
</protein>
<dbReference type="Proteomes" id="UP000241788">
    <property type="component" value="Unassembled WGS sequence"/>
</dbReference>
<dbReference type="OrthoDB" id="9957872at2"/>
<dbReference type="EMBL" id="FTLW01000003">
    <property type="protein sequence ID" value="SIQ62470.1"/>
    <property type="molecule type" value="Genomic_DNA"/>
</dbReference>
<keyword evidence="3" id="KW-1185">Reference proteome</keyword>
<name>A0A1N6UAA8_9GAMM</name>
<dbReference type="RefSeq" id="WP_076587006.1">
    <property type="nucleotide sequence ID" value="NZ_FTLW01000003.1"/>
</dbReference>
<gene>
    <name evidence="2" type="ORF">SAMN05421546_1599</name>
</gene>
<dbReference type="STRING" id="1604334.SAMN05421546_1599"/>